<dbReference type="PANTHER" id="PTHR24133:SF40">
    <property type="entry name" value="ANKYRIN REPEAT DOMAIN 44"/>
    <property type="match status" value="1"/>
</dbReference>
<evidence type="ECO:0000313" key="3">
    <source>
        <dbReference type="EMBL" id="KAL0635314.1"/>
    </source>
</evidence>
<gene>
    <name evidence="3" type="ORF">Q9L58_005703</name>
</gene>
<feature type="compositionally biased region" description="Low complexity" evidence="2">
    <location>
        <begin position="31"/>
        <end position="59"/>
    </location>
</feature>
<feature type="repeat" description="ANK" evidence="1">
    <location>
        <begin position="109"/>
        <end position="141"/>
    </location>
</feature>
<feature type="repeat" description="ANK" evidence="1">
    <location>
        <begin position="142"/>
        <end position="174"/>
    </location>
</feature>
<keyword evidence="1" id="KW-0040">ANK repeat</keyword>
<feature type="repeat" description="ANK" evidence="1">
    <location>
        <begin position="235"/>
        <end position="271"/>
    </location>
</feature>
<dbReference type="SUPFAM" id="SSF48403">
    <property type="entry name" value="Ankyrin repeat"/>
    <property type="match status" value="1"/>
</dbReference>
<comment type="caution">
    <text evidence="3">The sequence shown here is derived from an EMBL/GenBank/DDBJ whole genome shotgun (WGS) entry which is preliminary data.</text>
</comment>
<evidence type="ECO:0000256" key="1">
    <source>
        <dbReference type="PROSITE-ProRule" id="PRU00023"/>
    </source>
</evidence>
<evidence type="ECO:0000313" key="4">
    <source>
        <dbReference type="Proteomes" id="UP001447188"/>
    </source>
</evidence>
<dbReference type="EMBL" id="JBBBZM010000072">
    <property type="protein sequence ID" value="KAL0635314.1"/>
    <property type="molecule type" value="Genomic_DNA"/>
</dbReference>
<accession>A0ABR3GH94</accession>
<protein>
    <recommendedName>
        <fullName evidence="5">Ankyrin</fullName>
    </recommendedName>
</protein>
<dbReference type="PANTHER" id="PTHR24133">
    <property type="entry name" value="ANKYRIN DOMAIN-CONTAINING"/>
    <property type="match status" value="1"/>
</dbReference>
<dbReference type="Proteomes" id="UP001447188">
    <property type="component" value="Unassembled WGS sequence"/>
</dbReference>
<dbReference type="PRINTS" id="PR01415">
    <property type="entry name" value="ANKYRIN"/>
</dbReference>
<dbReference type="Pfam" id="PF00023">
    <property type="entry name" value="Ank"/>
    <property type="match status" value="1"/>
</dbReference>
<dbReference type="PROSITE" id="PS50088">
    <property type="entry name" value="ANK_REPEAT"/>
    <property type="match status" value="3"/>
</dbReference>
<keyword evidence="4" id="KW-1185">Reference proteome</keyword>
<dbReference type="SMART" id="SM00248">
    <property type="entry name" value="ANK"/>
    <property type="match status" value="4"/>
</dbReference>
<reference evidence="3 4" key="1">
    <citation type="submission" date="2024-02" db="EMBL/GenBank/DDBJ databases">
        <title>Discinaceae phylogenomics.</title>
        <authorList>
            <person name="Dirks A.C."/>
            <person name="James T.Y."/>
        </authorList>
    </citation>
    <scope>NUCLEOTIDE SEQUENCE [LARGE SCALE GENOMIC DNA]</scope>
    <source>
        <strain evidence="3 4">ACD0624</strain>
    </source>
</reference>
<feature type="region of interest" description="Disordered" evidence="2">
    <location>
        <begin position="15"/>
        <end position="60"/>
    </location>
</feature>
<dbReference type="Gene3D" id="1.25.40.20">
    <property type="entry name" value="Ankyrin repeat-containing domain"/>
    <property type="match status" value="2"/>
</dbReference>
<dbReference type="Pfam" id="PF13637">
    <property type="entry name" value="Ank_4"/>
    <property type="match status" value="1"/>
</dbReference>
<name>A0ABR3GH94_9PEZI</name>
<evidence type="ECO:0000256" key="2">
    <source>
        <dbReference type="SAM" id="MobiDB-lite"/>
    </source>
</evidence>
<dbReference type="Pfam" id="PF12796">
    <property type="entry name" value="Ank_2"/>
    <property type="match status" value="1"/>
</dbReference>
<organism evidence="3 4">
    <name type="scientific">Discina gigas</name>
    <dbReference type="NCBI Taxonomy" id="1032678"/>
    <lineage>
        <taxon>Eukaryota</taxon>
        <taxon>Fungi</taxon>
        <taxon>Dikarya</taxon>
        <taxon>Ascomycota</taxon>
        <taxon>Pezizomycotina</taxon>
        <taxon>Pezizomycetes</taxon>
        <taxon>Pezizales</taxon>
        <taxon>Discinaceae</taxon>
        <taxon>Discina</taxon>
    </lineage>
</organism>
<dbReference type="InterPro" id="IPR036770">
    <property type="entry name" value="Ankyrin_rpt-contain_sf"/>
</dbReference>
<dbReference type="InterPro" id="IPR002110">
    <property type="entry name" value="Ankyrin_rpt"/>
</dbReference>
<evidence type="ECO:0008006" key="5">
    <source>
        <dbReference type="Google" id="ProtNLM"/>
    </source>
</evidence>
<proteinExistence type="predicted"/>
<dbReference type="InterPro" id="IPR052391">
    <property type="entry name" value="E3_Ligase-Neurotoxin"/>
</dbReference>
<dbReference type="PROSITE" id="PS50297">
    <property type="entry name" value="ANK_REP_REGION"/>
    <property type="match status" value="3"/>
</dbReference>
<sequence length="334" mass="37015">MGRLLRLLRRCRNSIAGSALEPSPKPPPSPTTNTNTNTNTNNTTTTTTTTSSTSSTSSPQILSLPNELLLVIIDNFDHPSHLSSLARTSRGLLLRLTPFLHKIALQDKHGASAIHWAATFGYEPVVRLALRSGVPVDDKDWMGRTPLHKAMESCHEATVKLLLANGANVAARDLVGCTPLHLAIRAHLAVMRALKSGTIHTPNYADKRAQATQLQQTATRILLEHGADPNAQADDGDTALHYAARFFRPVYTTELIKLLLKKGANPLLRNYRGTRPSDSVMSWPHAYRKIKRSEWRRDKGYIYASILCIAGYPYAEYDKKYTLVKLLYGKDCEP</sequence>